<evidence type="ECO:0000313" key="2">
    <source>
        <dbReference type="Proteomes" id="UP000037151"/>
    </source>
</evidence>
<dbReference type="RefSeq" id="WP_050373170.1">
    <property type="nucleotide sequence ID" value="NZ_KQ257829.1"/>
</dbReference>
<dbReference type="Gene3D" id="3.10.450.50">
    <property type="match status" value="2"/>
</dbReference>
<evidence type="ECO:0000313" key="1">
    <source>
        <dbReference type="EMBL" id="KND30583.1"/>
    </source>
</evidence>
<dbReference type="PANTHER" id="PTHR38436:SF1">
    <property type="entry name" value="ESTER CYCLASE"/>
    <property type="match status" value="1"/>
</dbReference>
<name>A0A0L0JYJ4_9ACTN</name>
<dbReference type="InterPro" id="IPR032710">
    <property type="entry name" value="NTF2-like_dom_sf"/>
</dbReference>
<dbReference type="EMBL" id="JPPY01000165">
    <property type="protein sequence ID" value="KND30583.1"/>
    <property type="molecule type" value="Genomic_DNA"/>
</dbReference>
<sequence>MQITTSTRTQETPVNYRKTLPWLAAVACFATACGTGSSTGPRTLPAAPSSSAARASSASASEEANKALVLRLYTEAFAKNDMDVVKKLAGSGHVAEGQIKEFENVKAKIPGAVATVKHVAADGDLVAVHWHASATPANEATGQAKVDLYRVRDGKLTEHWGITQTVPAKTASGNSLFNDVYRYPKGAPALSEAQEEANKTLAVTAYRKLSDGDATVIDKSWDPRYYQHNPMIANGTGPLKQLMQGATAPTPAGGGTRFGNTLADGDLVWVFSSDYAVADLFRVVDGKIIEHWDVVQDGQ</sequence>
<dbReference type="OrthoDB" id="129343at2"/>
<reference evidence="2" key="1">
    <citation type="submission" date="2014-07" db="EMBL/GenBank/DDBJ databases">
        <title>Genome sequencing of plant-pathogenic Streptomyces species.</title>
        <authorList>
            <person name="Harrison J."/>
            <person name="Sapp M."/>
            <person name="Thwaites R."/>
            <person name="Studholme D.J."/>
        </authorList>
    </citation>
    <scope>NUCLEOTIDE SEQUENCE [LARGE SCALE GENOMIC DNA]</scope>
    <source>
        <strain evidence="2">NCPPB 4445</strain>
    </source>
</reference>
<dbReference type="GO" id="GO:0030638">
    <property type="term" value="P:polyketide metabolic process"/>
    <property type="evidence" value="ECO:0007669"/>
    <property type="project" value="InterPro"/>
</dbReference>
<dbReference type="InterPro" id="IPR009959">
    <property type="entry name" value="Cyclase_SnoaL-like"/>
</dbReference>
<accession>A0A0L0JYJ4</accession>
<dbReference type="Pfam" id="PF07366">
    <property type="entry name" value="SnoaL"/>
    <property type="match status" value="1"/>
</dbReference>
<gene>
    <name evidence="1" type="ORF">IQ63_28540</name>
</gene>
<dbReference type="SUPFAM" id="SSF54427">
    <property type="entry name" value="NTF2-like"/>
    <property type="match status" value="2"/>
</dbReference>
<comment type="caution">
    <text evidence="1">The sequence shown here is derived from an EMBL/GenBank/DDBJ whole genome shotgun (WGS) entry which is preliminary data.</text>
</comment>
<dbReference type="PANTHER" id="PTHR38436">
    <property type="entry name" value="POLYKETIDE CYCLASE SNOAL-LIKE DOMAIN"/>
    <property type="match status" value="1"/>
</dbReference>
<proteinExistence type="predicted"/>
<dbReference type="PATRIC" id="fig|42234.21.peg.5887"/>
<dbReference type="AlphaFoldDB" id="A0A0L0JYJ4"/>
<dbReference type="Proteomes" id="UP000037151">
    <property type="component" value="Unassembled WGS sequence"/>
</dbReference>
<protein>
    <submittedName>
        <fullName evidence="1">Uncharacterized protein</fullName>
    </submittedName>
</protein>
<organism evidence="1 2">
    <name type="scientific">Streptomyces acidiscabies</name>
    <dbReference type="NCBI Taxonomy" id="42234"/>
    <lineage>
        <taxon>Bacteria</taxon>
        <taxon>Bacillati</taxon>
        <taxon>Actinomycetota</taxon>
        <taxon>Actinomycetes</taxon>
        <taxon>Kitasatosporales</taxon>
        <taxon>Streptomycetaceae</taxon>
        <taxon>Streptomyces</taxon>
    </lineage>
</organism>